<evidence type="ECO:0008006" key="9">
    <source>
        <dbReference type="Google" id="ProtNLM"/>
    </source>
</evidence>
<evidence type="ECO:0000313" key="8">
    <source>
        <dbReference type="Proteomes" id="UP000231267"/>
    </source>
</evidence>
<dbReference type="NCBIfam" id="TIGR00374">
    <property type="entry name" value="flippase-like domain"/>
    <property type="match status" value="1"/>
</dbReference>
<keyword evidence="4 6" id="KW-1133">Transmembrane helix</keyword>
<evidence type="ECO:0000256" key="6">
    <source>
        <dbReference type="SAM" id="Phobius"/>
    </source>
</evidence>
<name>A0A2J0LPY1_9BACT</name>
<reference evidence="7 8" key="1">
    <citation type="submission" date="2017-09" db="EMBL/GenBank/DDBJ databases">
        <title>Depth-based differentiation of microbial function through sediment-hosted aquifers and enrichment of novel symbionts in the deep terrestrial subsurface.</title>
        <authorList>
            <person name="Probst A.J."/>
            <person name="Ladd B."/>
            <person name="Jarett J.K."/>
            <person name="Geller-Mcgrath D.E."/>
            <person name="Sieber C.M."/>
            <person name="Emerson J.B."/>
            <person name="Anantharaman K."/>
            <person name="Thomas B.C."/>
            <person name="Malmstrom R."/>
            <person name="Stieglmeier M."/>
            <person name="Klingl A."/>
            <person name="Woyke T."/>
            <person name="Ryan C.M."/>
            <person name="Banfield J.F."/>
        </authorList>
    </citation>
    <scope>NUCLEOTIDE SEQUENCE [LARGE SCALE GENOMIC DNA]</scope>
    <source>
        <strain evidence="7">CG12_big_fil_rev_8_21_14_0_65_43_15</strain>
    </source>
</reference>
<evidence type="ECO:0000313" key="7">
    <source>
        <dbReference type="EMBL" id="PIW65887.1"/>
    </source>
</evidence>
<evidence type="ECO:0000256" key="4">
    <source>
        <dbReference type="ARBA" id="ARBA00022989"/>
    </source>
</evidence>
<feature type="transmembrane region" description="Helical" evidence="6">
    <location>
        <begin position="41"/>
        <end position="59"/>
    </location>
</feature>
<evidence type="ECO:0000256" key="3">
    <source>
        <dbReference type="ARBA" id="ARBA00022692"/>
    </source>
</evidence>
<evidence type="ECO:0000256" key="2">
    <source>
        <dbReference type="ARBA" id="ARBA00022475"/>
    </source>
</evidence>
<sequence>MKNISKYLKIAVSLALLAALFWIMRDKLSGIVSIIAHAKKPFIAMSVGIFVLCMILQSFRLKLLLDAQGVHIAIRDVTFLTFIGQFFNNFMPTSIGGDVIKAYYASGGTKKKLETFTSVLIDRVLGVITLSWIALAALFLYPDDIANKIVVVIIIIMCVIGTVFTAVIFNKKAARIIVFFERFFKSPRIKDQLQRLYEATHKYRHHKMLLLHAIWISFVAQLMFFYMAYLLAIAISSGVSFTFLMLNMPAISAASMLPSLNGLGIRESGFVYFLGGVMGKTNAFALSLLYLGVMLVMSL</sequence>
<feature type="transmembrane region" description="Helical" evidence="6">
    <location>
        <begin position="238"/>
        <end position="257"/>
    </location>
</feature>
<dbReference type="AlphaFoldDB" id="A0A2J0LPY1"/>
<organism evidence="7 8">
    <name type="scientific">Candidatus Taenaricola geysiri</name>
    <dbReference type="NCBI Taxonomy" id="1974752"/>
    <lineage>
        <taxon>Bacteria</taxon>
        <taxon>Pseudomonadati</taxon>
        <taxon>Candidatus Omnitrophota</taxon>
        <taxon>Candidatus Taenaricola</taxon>
    </lineage>
</organism>
<keyword evidence="2" id="KW-1003">Cell membrane</keyword>
<dbReference type="Pfam" id="PF03706">
    <property type="entry name" value="LPG_synthase_TM"/>
    <property type="match status" value="1"/>
</dbReference>
<feature type="transmembrane region" description="Helical" evidence="6">
    <location>
        <begin position="120"/>
        <end position="142"/>
    </location>
</feature>
<evidence type="ECO:0000256" key="1">
    <source>
        <dbReference type="ARBA" id="ARBA00004651"/>
    </source>
</evidence>
<feature type="transmembrane region" description="Helical" evidence="6">
    <location>
        <begin position="148"/>
        <end position="169"/>
    </location>
</feature>
<comment type="caution">
    <text evidence="7">The sequence shown here is derived from an EMBL/GenBank/DDBJ whole genome shotgun (WGS) entry which is preliminary data.</text>
</comment>
<gene>
    <name evidence="7" type="ORF">COW11_06145</name>
</gene>
<keyword evidence="5 6" id="KW-0472">Membrane</keyword>
<proteinExistence type="predicted"/>
<comment type="subcellular location">
    <subcellularLocation>
        <location evidence="1">Cell membrane</location>
        <topology evidence="1">Multi-pass membrane protein</topology>
    </subcellularLocation>
</comment>
<dbReference type="EMBL" id="PFGP01000136">
    <property type="protein sequence ID" value="PIW65887.1"/>
    <property type="molecule type" value="Genomic_DNA"/>
</dbReference>
<keyword evidence="3 6" id="KW-0812">Transmembrane</keyword>
<dbReference type="PANTHER" id="PTHR40277:SF1">
    <property type="entry name" value="BLL5419 PROTEIN"/>
    <property type="match status" value="1"/>
</dbReference>
<feature type="transmembrane region" description="Helical" evidence="6">
    <location>
        <begin position="269"/>
        <end position="293"/>
    </location>
</feature>
<feature type="non-terminal residue" evidence="7">
    <location>
        <position position="299"/>
    </location>
</feature>
<accession>A0A2J0LPY1</accession>
<dbReference type="InterPro" id="IPR022791">
    <property type="entry name" value="L-PG_synthase/AglD"/>
</dbReference>
<protein>
    <recommendedName>
        <fullName evidence="9">Flippase-like domain-containing protein</fullName>
    </recommendedName>
</protein>
<dbReference type="Proteomes" id="UP000231267">
    <property type="component" value="Unassembled WGS sequence"/>
</dbReference>
<dbReference type="PANTHER" id="PTHR40277">
    <property type="entry name" value="BLL5419 PROTEIN"/>
    <property type="match status" value="1"/>
</dbReference>
<evidence type="ECO:0000256" key="5">
    <source>
        <dbReference type="ARBA" id="ARBA00023136"/>
    </source>
</evidence>
<feature type="transmembrane region" description="Helical" evidence="6">
    <location>
        <begin position="209"/>
        <end position="232"/>
    </location>
</feature>
<dbReference type="GO" id="GO:0005886">
    <property type="term" value="C:plasma membrane"/>
    <property type="evidence" value="ECO:0007669"/>
    <property type="project" value="UniProtKB-SubCell"/>
</dbReference>